<dbReference type="Pfam" id="PF09423">
    <property type="entry name" value="PhoD"/>
    <property type="match status" value="1"/>
</dbReference>
<gene>
    <name evidence="4" type="ordered locus">Cwoe_1748</name>
</gene>
<dbReference type="PANTHER" id="PTHR33987">
    <property type="entry name" value="CALCINEURIN-LIKE METALLO-PHOSPHOESTERASE SUPERFAMILY PROTEIN"/>
    <property type="match status" value="1"/>
</dbReference>
<accession>D3F200</accession>
<feature type="domain" description="LamG-like jellyroll fold" evidence="3">
    <location>
        <begin position="310"/>
        <end position="434"/>
    </location>
</feature>
<name>D3F200_CONWI</name>
<reference evidence="5" key="2">
    <citation type="submission" date="2010-01" db="EMBL/GenBank/DDBJ databases">
        <title>The complete genome of Conexibacter woesei DSM 14684.</title>
        <authorList>
            <consortium name="US DOE Joint Genome Institute (JGI-PGF)"/>
            <person name="Lucas S."/>
            <person name="Copeland A."/>
            <person name="Lapidus A."/>
            <person name="Glavina del Rio T."/>
            <person name="Dalin E."/>
            <person name="Tice H."/>
            <person name="Bruce D."/>
            <person name="Goodwin L."/>
            <person name="Pitluck S."/>
            <person name="Kyrpides N."/>
            <person name="Mavromatis K."/>
            <person name="Ivanova N."/>
            <person name="Mikhailova N."/>
            <person name="Chertkov O."/>
            <person name="Brettin T."/>
            <person name="Detter J.C."/>
            <person name="Han C."/>
            <person name="Larimer F."/>
            <person name="Land M."/>
            <person name="Hauser L."/>
            <person name="Markowitz V."/>
            <person name="Cheng J.-F."/>
            <person name="Hugenholtz P."/>
            <person name="Woyke T."/>
            <person name="Wu D."/>
            <person name="Pukall R."/>
            <person name="Steenblock K."/>
            <person name="Schneider S."/>
            <person name="Klenk H.-P."/>
            <person name="Eisen J.A."/>
        </authorList>
    </citation>
    <scope>NUCLEOTIDE SEQUENCE [LARGE SCALE GENOMIC DNA]</scope>
    <source>
        <strain evidence="5">DSM 14684 / CIP 108061 / JCM 11494 / NBRC 100937 / ID131577</strain>
    </source>
</reference>
<protein>
    <submittedName>
        <fullName evidence="4">LamG domain protein jellyroll fold domain protein</fullName>
    </submittedName>
</protein>
<evidence type="ECO:0000259" key="3">
    <source>
        <dbReference type="SMART" id="SM00560"/>
    </source>
</evidence>
<dbReference type="KEGG" id="cwo:Cwoe_1748"/>
<dbReference type="InterPro" id="IPR018946">
    <property type="entry name" value="PhoD-like_MPP"/>
</dbReference>
<sequence length="1298" mass="136193">MPIRRFDGVDDFVTLSIGAAGVTRAVTLAFLLRSRAQAPGVDRALGGAHDASGIPLGFHAEVIGSNGVGFVAGEWATATYGGGGFAAADEWRLLVLTKAAGSVAATFHSYDFAARVLHTSVHGVVGDAAATTGGTYTLGMLYPPGPGDCWGGELAAHAVWASELDAAAVRSLATAPSLTSWLEIGRPAALWLLDQPTPAAPIRDLTGNGADQVAIVGTTVLDEDPPIPYRPTYVSEVTADAPAAWIRLGETRGTSAADAVGGTSGTYVGSCTLGVPGLVRGDADRAVRLDGAGHVSFADRPAFDLTTRGTIEAWVRVDTADAAFRPIVDKGEGSYIVRFDDTGRLIFRRNSVQDICKAVVPLRQGVTTHVVVTWDASAPFVRIYFDGVDVSGPASWSPLQATSTPLTIGADDAGSHWVGALDEVAIYPTALSRARVQAHHAAGIARRQHATAYSSPAVTSLAVSLARTAAASALLVSAISVNKSAGSVPRPSTGWTLIAGDDGMASGFGQVALAMAYRIADGTSADVCGWTWTTADNAAGWIAEYAVGELGDVEHAATWSTTERVRALTVGPVMAQEGALAVAHLAVDTWYNWDPPDDGVYASWSDSFAAADRAFVPEDVGGAFADRVVHAAGPVSTTVTSLGGEGDQSAGILVVFGAGTPPTPAVLTQWCGGVTSAAAEVVYTVDRGAIGRLALSTTPDLSSAFYSEPETVDAQRVLRLPVSGLSADTSYYYGVEVDGTLLLTGRGTFRTMATEPASFRVAFGSCAHPSFGVSPTHRRIVASGAQVMIQSGDLGYPDEIGPMTVAGLRASYDTVGSTTGIDAVMRAMPVVHVWDDHDSTGEAGGTATAAAQVYREREPHYALADPVAIHQTWTCGRVRFVVLDCRSQRDPLADPDDDQKSALGAAQRVWLDGVMRTATEPVIVVISSVPWNDPRRLDGDAWGRYSTERAALIASWRAAGVLDRILMVSGDAHMLAADDGTNSPGGIPAVQAAPLGHHSGSRKGGTFSEGTHLGSAQYGLLTVTDNGGETISVTFDGRGADDATVIEMTTVYAVSRDPDGGGQPRPVEPRPPPMGSCGAELYAAVGPLAYEDHLQDWALAHLCEAIGRMRQSVSDIVRDSERTELVDGEEVVVELPGWSLATDVDWAPGAASEIDMLPFVGQLAGVRGIERLSDDDRRAAIRGREGFWRGGPRAILSYAESFTDGTPGAVRLRERYDPNQPSGTDAPYHGRVIVKRSRLKPGVDEAELRLRLLGRIPAGLIYDVLITDELDYDDVASTYVDYDEVAARTTDYTDLLEG</sequence>
<dbReference type="SUPFAM" id="SSF56300">
    <property type="entry name" value="Metallo-dependent phosphatases"/>
    <property type="match status" value="1"/>
</dbReference>
<dbReference type="eggNOG" id="COG3540">
    <property type="taxonomic scope" value="Bacteria"/>
</dbReference>
<dbReference type="Proteomes" id="UP000008229">
    <property type="component" value="Chromosome"/>
</dbReference>
<keyword evidence="2" id="KW-1015">Disulfide bond</keyword>
<keyword evidence="1" id="KW-0732">Signal</keyword>
<reference evidence="4 5" key="1">
    <citation type="journal article" date="2010" name="Stand. Genomic Sci.">
        <title>Complete genome sequence of Conexibacter woesei type strain (ID131577).</title>
        <authorList>
            <person name="Pukall R."/>
            <person name="Lapidus A."/>
            <person name="Glavina Del Rio T."/>
            <person name="Copeland A."/>
            <person name="Tice H."/>
            <person name="Cheng J.-F."/>
            <person name="Lucas S."/>
            <person name="Chen F."/>
            <person name="Nolan M."/>
            <person name="Bruce D."/>
            <person name="Goodwin L."/>
            <person name="Pitluck S."/>
            <person name="Mavromatis K."/>
            <person name="Ivanova N."/>
            <person name="Ovchinnikova G."/>
            <person name="Pati A."/>
            <person name="Chen A."/>
            <person name="Palaniappan K."/>
            <person name="Land M."/>
            <person name="Hauser L."/>
            <person name="Chang Y.-J."/>
            <person name="Jeffries C.D."/>
            <person name="Chain P."/>
            <person name="Meincke L."/>
            <person name="Sims D."/>
            <person name="Brettin T."/>
            <person name="Detter J.C."/>
            <person name="Rohde M."/>
            <person name="Goeker M."/>
            <person name="Bristow J."/>
            <person name="Eisen J.A."/>
            <person name="Markowitz V."/>
            <person name="Kyrpides N.C."/>
            <person name="Klenk H.-P."/>
            <person name="Hugenholtz P."/>
        </authorList>
    </citation>
    <scope>NUCLEOTIDE SEQUENCE [LARGE SCALE GENOMIC DNA]</scope>
    <source>
        <strain evidence="5">DSM 14684 / CIP 108061 / JCM 11494 / NBRC 100937 / ID131577</strain>
    </source>
</reference>
<keyword evidence="5" id="KW-1185">Reference proteome</keyword>
<dbReference type="STRING" id="469383.Cwoe_1748"/>
<dbReference type="InterPro" id="IPR013320">
    <property type="entry name" value="ConA-like_dom_sf"/>
</dbReference>
<dbReference type="Gene3D" id="2.60.120.200">
    <property type="match status" value="1"/>
</dbReference>
<evidence type="ECO:0000313" key="5">
    <source>
        <dbReference type="Proteomes" id="UP000008229"/>
    </source>
</evidence>
<dbReference type="InterPro" id="IPR038607">
    <property type="entry name" value="PhoD-like_sf"/>
</dbReference>
<evidence type="ECO:0000256" key="1">
    <source>
        <dbReference type="ARBA" id="ARBA00022729"/>
    </source>
</evidence>
<dbReference type="EMBL" id="CP001854">
    <property type="protein sequence ID" value="ADB50175.1"/>
    <property type="molecule type" value="Genomic_DNA"/>
</dbReference>
<dbReference type="RefSeq" id="WP_012933226.1">
    <property type="nucleotide sequence ID" value="NC_013739.1"/>
</dbReference>
<proteinExistence type="predicted"/>
<dbReference type="InterPro" id="IPR006558">
    <property type="entry name" value="LamG-like"/>
</dbReference>
<dbReference type="Gene3D" id="3.60.21.70">
    <property type="entry name" value="PhoD-like phosphatase"/>
    <property type="match status" value="1"/>
</dbReference>
<evidence type="ECO:0000256" key="2">
    <source>
        <dbReference type="ARBA" id="ARBA00023157"/>
    </source>
</evidence>
<evidence type="ECO:0000313" key="4">
    <source>
        <dbReference type="EMBL" id="ADB50175.1"/>
    </source>
</evidence>
<dbReference type="OrthoDB" id="327733at2"/>
<dbReference type="PANTHER" id="PTHR33987:SF1">
    <property type="entry name" value="CALCINEURIN-LIKE METALLO-PHOSPHOESTERASE SUPERFAMILY PROTEIN"/>
    <property type="match status" value="1"/>
</dbReference>
<organism evidence="4 5">
    <name type="scientific">Conexibacter woesei (strain DSM 14684 / CCUG 47730 / CIP 108061 / JCM 11494 / NBRC 100937 / ID131577)</name>
    <dbReference type="NCBI Taxonomy" id="469383"/>
    <lineage>
        <taxon>Bacteria</taxon>
        <taxon>Bacillati</taxon>
        <taxon>Actinomycetota</taxon>
        <taxon>Thermoleophilia</taxon>
        <taxon>Solirubrobacterales</taxon>
        <taxon>Conexibacteraceae</taxon>
        <taxon>Conexibacter</taxon>
    </lineage>
</organism>
<dbReference type="Pfam" id="PF13385">
    <property type="entry name" value="Laminin_G_3"/>
    <property type="match status" value="1"/>
</dbReference>
<dbReference type="HOGENOM" id="CLU_261673_0_0_11"/>
<dbReference type="InterPro" id="IPR029052">
    <property type="entry name" value="Metallo-depent_PP-like"/>
</dbReference>
<dbReference type="SUPFAM" id="SSF49899">
    <property type="entry name" value="Concanavalin A-like lectins/glucanases"/>
    <property type="match status" value="1"/>
</dbReference>
<dbReference type="SMART" id="SM00560">
    <property type="entry name" value="LamGL"/>
    <property type="match status" value="1"/>
</dbReference>